<name>A0A5B7FHH9_PORTR</name>
<accession>A0A5B7FHH9</accession>
<dbReference type="Proteomes" id="UP000324222">
    <property type="component" value="Unassembled WGS sequence"/>
</dbReference>
<evidence type="ECO:0000313" key="1">
    <source>
        <dbReference type="EMBL" id="MPC44573.1"/>
    </source>
</evidence>
<dbReference type="EMBL" id="VSRR010006346">
    <property type="protein sequence ID" value="MPC44573.1"/>
    <property type="molecule type" value="Genomic_DNA"/>
</dbReference>
<gene>
    <name evidence="1" type="ORF">E2C01_038249</name>
</gene>
<reference evidence="1 2" key="1">
    <citation type="submission" date="2019-05" db="EMBL/GenBank/DDBJ databases">
        <title>Another draft genome of Portunus trituberculatus and its Hox gene families provides insights of decapod evolution.</title>
        <authorList>
            <person name="Jeong J.-H."/>
            <person name="Song I."/>
            <person name="Kim S."/>
            <person name="Choi T."/>
            <person name="Kim D."/>
            <person name="Ryu S."/>
            <person name="Kim W."/>
        </authorList>
    </citation>
    <scope>NUCLEOTIDE SEQUENCE [LARGE SCALE GENOMIC DNA]</scope>
    <source>
        <tissue evidence="1">Muscle</tissue>
    </source>
</reference>
<protein>
    <submittedName>
        <fullName evidence="1">Uncharacterized protein</fullName>
    </submittedName>
</protein>
<comment type="caution">
    <text evidence="1">The sequence shown here is derived from an EMBL/GenBank/DDBJ whole genome shotgun (WGS) entry which is preliminary data.</text>
</comment>
<dbReference type="OrthoDB" id="7617354at2759"/>
<sequence>MTLSQKRVWAAQLALQHREFWPLLKEGVNRPFVTVKEQAAVVHLTTVGFQGAVLVDFGKVQRFTKVFIAPYDRALDSELLLGEENVVWAKRHVINKQEKASVVALMKG</sequence>
<proteinExistence type="predicted"/>
<keyword evidence="2" id="KW-1185">Reference proteome</keyword>
<organism evidence="1 2">
    <name type="scientific">Portunus trituberculatus</name>
    <name type="common">Swimming crab</name>
    <name type="synonym">Neptunus trituberculatus</name>
    <dbReference type="NCBI Taxonomy" id="210409"/>
    <lineage>
        <taxon>Eukaryota</taxon>
        <taxon>Metazoa</taxon>
        <taxon>Ecdysozoa</taxon>
        <taxon>Arthropoda</taxon>
        <taxon>Crustacea</taxon>
        <taxon>Multicrustacea</taxon>
        <taxon>Malacostraca</taxon>
        <taxon>Eumalacostraca</taxon>
        <taxon>Eucarida</taxon>
        <taxon>Decapoda</taxon>
        <taxon>Pleocyemata</taxon>
        <taxon>Brachyura</taxon>
        <taxon>Eubrachyura</taxon>
        <taxon>Portunoidea</taxon>
        <taxon>Portunidae</taxon>
        <taxon>Portuninae</taxon>
        <taxon>Portunus</taxon>
    </lineage>
</organism>
<dbReference type="AlphaFoldDB" id="A0A5B7FHH9"/>
<evidence type="ECO:0000313" key="2">
    <source>
        <dbReference type="Proteomes" id="UP000324222"/>
    </source>
</evidence>